<protein>
    <recommendedName>
        <fullName evidence="3">histidine kinase</fullName>
        <ecNumber evidence="3">2.7.13.3</ecNumber>
    </recommendedName>
</protein>
<dbReference type="CDD" id="cd06225">
    <property type="entry name" value="HAMP"/>
    <property type="match status" value="1"/>
</dbReference>
<dbReference type="GO" id="GO:0005524">
    <property type="term" value="F:ATP binding"/>
    <property type="evidence" value="ECO:0007669"/>
    <property type="project" value="UniProtKB-KW"/>
</dbReference>
<comment type="catalytic activity">
    <reaction evidence="1">
        <text>ATP + protein L-histidine = ADP + protein N-phospho-L-histidine.</text>
        <dbReference type="EC" id="2.7.13.3"/>
    </reaction>
</comment>
<accession>A0A972GTD7</accession>
<dbReference type="SUPFAM" id="SSF55874">
    <property type="entry name" value="ATPase domain of HSP90 chaperone/DNA topoisomerase II/histidine kinase"/>
    <property type="match status" value="1"/>
</dbReference>
<gene>
    <name evidence="18" type="ORF">GC093_24685</name>
</gene>
<keyword evidence="8" id="KW-0547">Nucleotide-binding</keyword>
<evidence type="ECO:0000256" key="15">
    <source>
        <dbReference type="SAM" id="Phobius"/>
    </source>
</evidence>
<keyword evidence="14" id="KW-0175">Coiled coil</keyword>
<feature type="domain" description="HAMP" evidence="17">
    <location>
        <begin position="322"/>
        <end position="374"/>
    </location>
</feature>
<organism evidence="18 19">
    <name type="scientific">Paenibacillus foliorum</name>
    <dbReference type="NCBI Taxonomy" id="2654974"/>
    <lineage>
        <taxon>Bacteria</taxon>
        <taxon>Bacillati</taxon>
        <taxon>Bacillota</taxon>
        <taxon>Bacilli</taxon>
        <taxon>Bacillales</taxon>
        <taxon>Paenibacillaceae</taxon>
        <taxon>Paenibacillus</taxon>
    </lineage>
</organism>
<feature type="coiled-coil region" evidence="14">
    <location>
        <begin position="359"/>
        <end position="389"/>
    </location>
</feature>
<keyword evidence="5" id="KW-0597">Phosphoprotein</keyword>
<evidence type="ECO:0000259" key="17">
    <source>
        <dbReference type="PROSITE" id="PS50885"/>
    </source>
</evidence>
<dbReference type="Gene3D" id="3.30.565.10">
    <property type="entry name" value="Histidine kinase-like ATPase, C-terminal domain"/>
    <property type="match status" value="1"/>
</dbReference>
<sequence length="601" mass="68574">MRRTGSLKSTILWRLVPGLIFFVVSTGIISYILSSQQLKSNAYANIYDTVSQTKNYLNDRLELLLSAVVDLSKDPDLTQILIRADDPGFEQQPNDYIVLKKAFDQIYSKDYYDMVDSVVLWYNEGTIAIQRTDYMAHESNFQAGPYLNRAASGSSTIFWNNLHQRDISYISESGSNVASVFQWIGRDRANPQGVYLVNIKEQFFRKILLSPRISDNGSLLLVSPDGVMRFKPVSEQFEIDEKQLQSDLLEAPGLFGRLDMKSRNGSKMVVIYDTIGANRWKIAALFPEDELLRKVNYIKYMNFLVILGAILFAIIFSTLLANYITKPIRHLTHQVNRIEEGNLNVLFKQWPQQEMTVLNKGLKEMVERIKALIRQVEEEQDTKRRIEISLLHSQIQPHFLYNTLFSIKQLYDMGETKDASKMITALSTFFRISLSKGDEVITIASELEQIQTYLFIQQMRYGKAFSYEIDVDPDILPCSIVKLTLQPIVENAIYHGLKLKPEQGLIRISGYTDDEDIYFFVEENGVGMTPEKLKEITEGLSDGSQTKTGFGTVNVHKRLQMYYGDGYGLQYQSELGKGTLITIKIRRVPGQPISTGGDITT</sequence>
<keyword evidence="13 15" id="KW-0472">Membrane</keyword>
<dbReference type="PROSITE" id="PS50885">
    <property type="entry name" value="HAMP"/>
    <property type="match status" value="1"/>
</dbReference>
<reference evidence="18" key="1">
    <citation type="submission" date="2019-10" db="EMBL/GenBank/DDBJ databases">
        <title>Description of Paenibacillus glebae sp. nov.</title>
        <authorList>
            <person name="Carlier A."/>
            <person name="Qi S."/>
        </authorList>
    </citation>
    <scope>NUCLEOTIDE SEQUENCE</scope>
    <source>
        <strain evidence="18">LMG 31456</strain>
    </source>
</reference>
<dbReference type="SMART" id="SM00387">
    <property type="entry name" value="HATPase_c"/>
    <property type="match status" value="1"/>
</dbReference>
<dbReference type="SUPFAM" id="SSF158472">
    <property type="entry name" value="HAMP domain-like"/>
    <property type="match status" value="1"/>
</dbReference>
<dbReference type="InterPro" id="IPR005467">
    <property type="entry name" value="His_kinase_dom"/>
</dbReference>
<evidence type="ECO:0000256" key="9">
    <source>
        <dbReference type="ARBA" id="ARBA00022777"/>
    </source>
</evidence>
<dbReference type="Gene3D" id="3.30.450.20">
    <property type="entry name" value="PAS domain"/>
    <property type="match status" value="1"/>
</dbReference>
<evidence type="ECO:0000256" key="4">
    <source>
        <dbReference type="ARBA" id="ARBA00022475"/>
    </source>
</evidence>
<feature type="transmembrane region" description="Helical" evidence="15">
    <location>
        <begin position="300"/>
        <end position="324"/>
    </location>
</feature>
<feature type="domain" description="Histidine kinase" evidence="16">
    <location>
        <begin position="485"/>
        <end position="589"/>
    </location>
</feature>
<feature type="transmembrane region" description="Helical" evidence="15">
    <location>
        <begin position="12"/>
        <end position="33"/>
    </location>
</feature>
<dbReference type="GO" id="GO:0005886">
    <property type="term" value="C:plasma membrane"/>
    <property type="evidence" value="ECO:0007669"/>
    <property type="project" value="UniProtKB-SubCell"/>
</dbReference>
<dbReference type="InterPro" id="IPR003594">
    <property type="entry name" value="HATPase_dom"/>
</dbReference>
<evidence type="ECO:0000259" key="16">
    <source>
        <dbReference type="PROSITE" id="PS50109"/>
    </source>
</evidence>
<evidence type="ECO:0000313" key="18">
    <source>
        <dbReference type="EMBL" id="NOU96387.1"/>
    </source>
</evidence>
<dbReference type="Pfam" id="PF00672">
    <property type="entry name" value="HAMP"/>
    <property type="match status" value="1"/>
</dbReference>
<evidence type="ECO:0000256" key="14">
    <source>
        <dbReference type="SAM" id="Coils"/>
    </source>
</evidence>
<dbReference type="InterPro" id="IPR003660">
    <property type="entry name" value="HAMP_dom"/>
</dbReference>
<name>A0A972GTD7_9BACL</name>
<dbReference type="RefSeq" id="WP_171654623.1">
    <property type="nucleotide sequence ID" value="NZ_WHOD01000097.1"/>
</dbReference>
<evidence type="ECO:0000256" key="11">
    <source>
        <dbReference type="ARBA" id="ARBA00022989"/>
    </source>
</evidence>
<dbReference type="Proteomes" id="UP000641588">
    <property type="component" value="Unassembled WGS sequence"/>
</dbReference>
<evidence type="ECO:0000256" key="7">
    <source>
        <dbReference type="ARBA" id="ARBA00022692"/>
    </source>
</evidence>
<dbReference type="EMBL" id="WHOD01000097">
    <property type="protein sequence ID" value="NOU96387.1"/>
    <property type="molecule type" value="Genomic_DNA"/>
</dbReference>
<dbReference type="InterPro" id="IPR036890">
    <property type="entry name" value="HATPase_C_sf"/>
</dbReference>
<dbReference type="PROSITE" id="PS50109">
    <property type="entry name" value="HIS_KIN"/>
    <property type="match status" value="1"/>
</dbReference>
<evidence type="ECO:0000256" key="8">
    <source>
        <dbReference type="ARBA" id="ARBA00022741"/>
    </source>
</evidence>
<dbReference type="InterPro" id="IPR050640">
    <property type="entry name" value="Bact_2-comp_sensor_kinase"/>
</dbReference>
<keyword evidence="10" id="KW-0067">ATP-binding</keyword>
<evidence type="ECO:0000256" key="2">
    <source>
        <dbReference type="ARBA" id="ARBA00004651"/>
    </source>
</evidence>
<comment type="caution">
    <text evidence="18">The sequence shown here is derived from an EMBL/GenBank/DDBJ whole genome shotgun (WGS) entry which is preliminary data.</text>
</comment>
<dbReference type="AlphaFoldDB" id="A0A972GTD7"/>
<dbReference type="EC" id="2.7.13.3" evidence="3"/>
<evidence type="ECO:0000256" key="3">
    <source>
        <dbReference type="ARBA" id="ARBA00012438"/>
    </source>
</evidence>
<dbReference type="PANTHER" id="PTHR34220">
    <property type="entry name" value="SENSOR HISTIDINE KINASE YPDA"/>
    <property type="match status" value="1"/>
</dbReference>
<evidence type="ECO:0000256" key="12">
    <source>
        <dbReference type="ARBA" id="ARBA00023012"/>
    </source>
</evidence>
<keyword evidence="6" id="KW-0808">Transferase</keyword>
<keyword evidence="11 15" id="KW-1133">Transmembrane helix</keyword>
<evidence type="ECO:0000256" key="1">
    <source>
        <dbReference type="ARBA" id="ARBA00000085"/>
    </source>
</evidence>
<dbReference type="SMART" id="SM00304">
    <property type="entry name" value="HAMP"/>
    <property type="match status" value="1"/>
</dbReference>
<keyword evidence="19" id="KW-1185">Reference proteome</keyword>
<evidence type="ECO:0000256" key="5">
    <source>
        <dbReference type="ARBA" id="ARBA00022553"/>
    </source>
</evidence>
<keyword evidence="12" id="KW-0902">Two-component regulatory system</keyword>
<dbReference type="Pfam" id="PF02518">
    <property type="entry name" value="HATPase_c"/>
    <property type="match status" value="1"/>
</dbReference>
<dbReference type="Pfam" id="PF06580">
    <property type="entry name" value="His_kinase"/>
    <property type="match status" value="1"/>
</dbReference>
<dbReference type="GO" id="GO:0000155">
    <property type="term" value="F:phosphorelay sensor kinase activity"/>
    <property type="evidence" value="ECO:0007669"/>
    <property type="project" value="InterPro"/>
</dbReference>
<evidence type="ECO:0000256" key="13">
    <source>
        <dbReference type="ARBA" id="ARBA00023136"/>
    </source>
</evidence>
<keyword evidence="4" id="KW-1003">Cell membrane</keyword>
<dbReference type="InterPro" id="IPR010559">
    <property type="entry name" value="Sig_transdc_His_kin_internal"/>
</dbReference>
<keyword evidence="7 15" id="KW-0812">Transmembrane</keyword>
<dbReference type="Gene3D" id="1.10.287.130">
    <property type="match status" value="1"/>
</dbReference>
<evidence type="ECO:0000313" key="19">
    <source>
        <dbReference type="Proteomes" id="UP000641588"/>
    </source>
</evidence>
<proteinExistence type="predicted"/>
<dbReference type="PANTHER" id="PTHR34220:SF11">
    <property type="entry name" value="SENSOR PROTEIN KINASE HPTS"/>
    <property type="match status" value="1"/>
</dbReference>
<evidence type="ECO:0000256" key="6">
    <source>
        <dbReference type="ARBA" id="ARBA00022679"/>
    </source>
</evidence>
<keyword evidence="9" id="KW-0418">Kinase</keyword>
<comment type="subcellular location">
    <subcellularLocation>
        <location evidence="2">Cell membrane</location>
        <topology evidence="2">Multi-pass membrane protein</topology>
    </subcellularLocation>
</comment>
<evidence type="ECO:0000256" key="10">
    <source>
        <dbReference type="ARBA" id="ARBA00022840"/>
    </source>
</evidence>